<dbReference type="AlphaFoldDB" id="L9YCI9"/>
<dbReference type="Gene3D" id="3.40.250.10">
    <property type="entry name" value="Rhodanese-like domain"/>
    <property type="match status" value="2"/>
</dbReference>
<dbReference type="RefSeq" id="WP_006429468.1">
    <property type="nucleotide sequence ID" value="NZ_AOID01000007.1"/>
</dbReference>
<proteinExistence type="predicted"/>
<dbReference type="Proteomes" id="UP000011632">
    <property type="component" value="Unassembled WGS sequence"/>
</dbReference>
<comment type="caution">
    <text evidence="3">The sequence shown here is derived from an EMBL/GenBank/DDBJ whole genome shotgun (WGS) entry which is preliminary data.</text>
</comment>
<feature type="domain" description="Rhodanese" evidence="2">
    <location>
        <begin position="60"/>
        <end position="171"/>
    </location>
</feature>
<dbReference type="SMART" id="SM00450">
    <property type="entry name" value="RHOD"/>
    <property type="match status" value="2"/>
</dbReference>
<dbReference type="InterPro" id="IPR001763">
    <property type="entry name" value="Rhodanese-like_dom"/>
</dbReference>
<sequence>MDSNRPHGRRTVLRTIGTAVGGLSLAGCLGVNQDREPELYTTPAADEFEAVVDSMWLDEYLEDVELLDIRAEDEFAAGHIAGAHRLPDTELLRDHYEETADGYEASPEVIADIVADIGIEPDDDVVVYGEGSNLWETYAIYTLRAIGHDGTVSLLDGGYPVWDDAGGDTETGTPDPATASYVPELETDVIATRERVADNVREDGADVQLVDNRSPAEYVGTQKSDAVSRHGHITGAINIEFTQNLVDGGDRLRSPDDLEQLWLEEAGLDPAEETISYCSTAVRGSVGWFVMEQLGWETVRNYEGSWNDWGTLSEDDGYYYTTGEGTGTVIDPFA</sequence>
<dbReference type="PANTHER" id="PTHR43855">
    <property type="entry name" value="THIOSULFATE SULFURTRANSFERASE"/>
    <property type="match status" value="1"/>
</dbReference>
<dbReference type="PATRIC" id="fig|1227496.3.peg.439"/>
<dbReference type="SUPFAM" id="SSF52821">
    <property type="entry name" value="Rhodanese/Cell cycle control phosphatase"/>
    <property type="match status" value="2"/>
</dbReference>
<dbReference type="STRING" id="1227496.C489_02152"/>
<evidence type="ECO:0000256" key="1">
    <source>
        <dbReference type="ARBA" id="ARBA00022737"/>
    </source>
</evidence>
<dbReference type="CDD" id="cd01449">
    <property type="entry name" value="TST_Repeat_2"/>
    <property type="match status" value="1"/>
</dbReference>
<organism evidence="3 4">
    <name type="scientific">Natrinema versiforme JCM 10478</name>
    <dbReference type="NCBI Taxonomy" id="1227496"/>
    <lineage>
        <taxon>Archaea</taxon>
        <taxon>Methanobacteriati</taxon>
        <taxon>Methanobacteriota</taxon>
        <taxon>Stenosarchaea group</taxon>
        <taxon>Halobacteria</taxon>
        <taxon>Halobacteriales</taxon>
        <taxon>Natrialbaceae</taxon>
        <taxon>Natrinema</taxon>
    </lineage>
</organism>
<evidence type="ECO:0000313" key="3">
    <source>
        <dbReference type="EMBL" id="ELY70618.1"/>
    </source>
</evidence>
<evidence type="ECO:0000313" key="4">
    <source>
        <dbReference type="Proteomes" id="UP000011632"/>
    </source>
</evidence>
<feature type="domain" description="Rhodanese" evidence="2">
    <location>
        <begin position="203"/>
        <end position="318"/>
    </location>
</feature>
<evidence type="ECO:0000259" key="2">
    <source>
        <dbReference type="PROSITE" id="PS50206"/>
    </source>
</evidence>
<keyword evidence="4" id="KW-1185">Reference proteome</keyword>
<dbReference type="InterPro" id="IPR051126">
    <property type="entry name" value="Thiosulfate_sulfurtransferase"/>
</dbReference>
<reference evidence="3 4" key="1">
    <citation type="journal article" date="2014" name="PLoS Genet.">
        <title>Phylogenetically driven sequencing of extremely halophilic archaea reveals strategies for static and dynamic osmo-response.</title>
        <authorList>
            <person name="Becker E.A."/>
            <person name="Seitzer P.M."/>
            <person name="Tritt A."/>
            <person name="Larsen D."/>
            <person name="Krusor M."/>
            <person name="Yao A.I."/>
            <person name="Wu D."/>
            <person name="Madern D."/>
            <person name="Eisen J.A."/>
            <person name="Darling A.E."/>
            <person name="Facciotti M.T."/>
        </authorList>
    </citation>
    <scope>NUCLEOTIDE SEQUENCE [LARGE SCALE GENOMIC DNA]</scope>
    <source>
        <strain evidence="3 4">JCM 10478</strain>
    </source>
</reference>
<protein>
    <submittedName>
        <fullName evidence="3">Rhodanese</fullName>
    </submittedName>
</protein>
<dbReference type="PANTHER" id="PTHR43855:SF1">
    <property type="entry name" value="THIOSULFATE SULFURTRANSFERASE"/>
    <property type="match status" value="1"/>
</dbReference>
<keyword evidence="1" id="KW-0677">Repeat</keyword>
<dbReference type="PROSITE" id="PS50206">
    <property type="entry name" value="RHODANESE_3"/>
    <property type="match status" value="2"/>
</dbReference>
<dbReference type="OrthoDB" id="9977at2157"/>
<dbReference type="InterPro" id="IPR036873">
    <property type="entry name" value="Rhodanese-like_dom_sf"/>
</dbReference>
<accession>L9YCI9</accession>
<dbReference type="Pfam" id="PF00581">
    <property type="entry name" value="Rhodanese"/>
    <property type="match status" value="2"/>
</dbReference>
<dbReference type="PROSITE" id="PS51257">
    <property type="entry name" value="PROKAR_LIPOPROTEIN"/>
    <property type="match status" value="1"/>
</dbReference>
<name>L9YCI9_9EURY</name>
<dbReference type="EMBL" id="AOID01000007">
    <property type="protein sequence ID" value="ELY70618.1"/>
    <property type="molecule type" value="Genomic_DNA"/>
</dbReference>
<gene>
    <name evidence="3" type="ORF">C489_02152</name>
</gene>